<dbReference type="AlphaFoldDB" id="A0A4Y2GRV4"/>
<comment type="caution">
    <text evidence="3">The sequence shown here is derived from an EMBL/GenBank/DDBJ whole genome shotgun (WGS) entry which is preliminary data.</text>
</comment>
<evidence type="ECO:0000313" key="4">
    <source>
        <dbReference type="Proteomes" id="UP000499080"/>
    </source>
</evidence>
<dbReference type="Pfam" id="PF14529">
    <property type="entry name" value="Exo_endo_phos_2"/>
    <property type="match status" value="1"/>
</dbReference>
<keyword evidence="3" id="KW-0548">Nucleotidyltransferase</keyword>
<feature type="domain" description="Reverse transcriptase" evidence="2">
    <location>
        <begin position="428"/>
        <end position="694"/>
    </location>
</feature>
<reference evidence="3 4" key="1">
    <citation type="journal article" date="2019" name="Sci. Rep.">
        <title>Orb-weaving spider Araneus ventricosus genome elucidates the spidroin gene catalogue.</title>
        <authorList>
            <person name="Kono N."/>
            <person name="Nakamura H."/>
            <person name="Ohtoshi R."/>
            <person name="Moran D.A.P."/>
            <person name="Shinohara A."/>
            <person name="Yoshida Y."/>
            <person name="Fujiwara M."/>
            <person name="Mori M."/>
            <person name="Tomita M."/>
            <person name="Arakawa K."/>
        </authorList>
    </citation>
    <scope>NUCLEOTIDE SEQUENCE [LARGE SCALE GENOMIC DNA]</scope>
</reference>
<dbReference type="SUPFAM" id="SSF56672">
    <property type="entry name" value="DNA/RNA polymerases"/>
    <property type="match status" value="1"/>
</dbReference>
<evidence type="ECO:0000256" key="1">
    <source>
        <dbReference type="SAM" id="MobiDB-lite"/>
    </source>
</evidence>
<accession>A0A4Y2GRV4</accession>
<dbReference type="PROSITE" id="PS50878">
    <property type="entry name" value="RT_POL"/>
    <property type="match status" value="1"/>
</dbReference>
<dbReference type="Proteomes" id="UP000499080">
    <property type="component" value="Unassembled WGS sequence"/>
</dbReference>
<dbReference type="CDD" id="cd01650">
    <property type="entry name" value="RT_nLTR_like"/>
    <property type="match status" value="1"/>
</dbReference>
<dbReference type="SUPFAM" id="SSF56219">
    <property type="entry name" value="DNase I-like"/>
    <property type="match status" value="1"/>
</dbReference>
<dbReference type="PANTHER" id="PTHR36688">
    <property type="entry name" value="ENDO/EXONUCLEASE/PHOSPHATASE DOMAIN-CONTAINING PROTEIN"/>
    <property type="match status" value="1"/>
</dbReference>
<feature type="region of interest" description="Disordered" evidence="1">
    <location>
        <begin position="821"/>
        <end position="842"/>
    </location>
</feature>
<dbReference type="GO" id="GO:0003964">
    <property type="term" value="F:RNA-directed DNA polymerase activity"/>
    <property type="evidence" value="ECO:0007669"/>
    <property type="project" value="UniProtKB-KW"/>
</dbReference>
<keyword evidence="4" id="KW-1185">Reference proteome</keyword>
<dbReference type="InterPro" id="IPR052560">
    <property type="entry name" value="RdDP_mobile_element"/>
</dbReference>
<dbReference type="InterPro" id="IPR000477">
    <property type="entry name" value="RT_dom"/>
</dbReference>
<dbReference type="PANTHER" id="PTHR36688:SF1">
    <property type="entry name" value="ENDONUCLEASE_EXONUCLEASE_PHOSPHATASE DOMAIN-CONTAINING PROTEIN"/>
    <property type="match status" value="1"/>
</dbReference>
<name>A0A4Y2GRV4_ARAVE</name>
<dbReference type="InterPro" id="IPR043502">
    <property type="entry name" value="DNA/RNA_pol_sf"/>
</dbReference>
<keyword evidence="3" id="KW-0695">RNA-directed DNA polymerase</keyword>
<gene>
    <name evidence="3" type="primary">X-elementORF2_858</name>
    <name evidence="3" type="ORF">AVEN_224759_1</name>
</gene>
<keyword evidence="3" id="KW-0808">Transferase</keyword>
<sequence length="842" mass="96731">MSGLDRYYFANYSFYSNPSRTHFKRRGTGILIKNSIPHHYLPNPLLHHVEATMVVVNFHTLAPINFISIYIPPSATVEFTLDVEKLVSYNAATFIAGDYNAKHRHWNCIKANKLGNQLYSFAQKTKMNILAPETPTRFDPRGSTIIDIAITRYLNYASTVSSENELSSDHLPVRFWLDTNTAAYTNKTFVPNFKKYQELIIQNSTTQFDPQTGADIEREIQRFTAEHLQAFSDTGKWVSKRKEECSAVIKQQTKIRNKLKKIAQISQDPKDKNLYNRAQNHLRKLHAEASEKRQREVIENLNPTDGSVWQQAKKISKTYFKMPPLLTDKTIVYRNQEKAEAIADVLEDQFQTNDLSHPPTELKVKRTLKKFFKKKDDTEITPCLPSELLEHINKLKKGKSPGPDKITNQMIQRMPIKSLIRLTQIINGILKLKYFPKEWKLATIVPIIKPGKNPQDPSSYRPISLLSALSKIAEAIILNRIEDTIDDQLIPYQFGFRRNLSTVQQLLRLTEFVREGMDEGWDTGAVFLDIAKAFDRVWTDGLLYKLIKLRIPGSIVRLMATYLRGRRFAVRVGSNLSSERAIAAGVVQGSKVGPKLFNIYVNDIPSPRNCQTRICLFADDTAVMSTGASNNITDDLNSYLDLLGKWMISWKVKINTDKCQAVYFSRRRNIPDNPKLYRRAIPWRDSTKYLGVILDKRLTFKQHITSTRQKINAVKSILYPLIGRKSKLSLSNKLLLYKSLVRPVMSYASPVWGAAAKSNIRTLESAQNIIARQLTNSPWFIRNRYIAKDIKLQPITDFFKKLAVNFFRAIENHSNPAIQEIPRYDPSLPRKKRRPRTLLLPG</sequence>
<proteinExistence type="predicted"/>
<dbReference type="Gene3D" id="3.60.10.10">
    <property type="entry name" value="Endonuclease/exonuclease/phosphatase"/>
    <property type="match status" value="1"/>
</dbReference>
<evidence type="ECO:0000259" key="2">
    <source>
        <dbReference type="PROSITE" id="PS50878"/>
    </source>
</evidence>
<dbReference type="EMBL" id="BGPR01001560">
    <property type="protein sequence ID" value="GBM56712.1"/>
    <property type="molecule type" value="Genomic_DNA"/>
</dbReference>
<evidence type="ECO:0000313" key="3">
    <source>
        <dbReference type="EMBL" id="GBM56712.1"/>
    </source>
</evidence>
<dbReference type="Pfam" id="PF00078">
    <property type="entry name" value="RVT_1"/>
    <property type="match status" value="1"/>
</dbReference>
<organism evidence="3 4">
    <name type="scientific">Araneus ventricosus</name>
    <name type="common">Orbweaver spider</name>
    <name type="synonym">Epeira ventricosa</name>
    <dbReference type="NCBI Taxonomy" id="182803"/>
    <lineage>
        <taxon>Eukaryota</taxon>
        <taxon>Metazoa</taxon>
        <taxon>Ecdysozoa</taxon>
        <taxon>Arthropoda</taxon>
        <taxon>Chelicerata</taxon>
        <taxon>Arachnida</taxon>
        <taxon>Araneae</taxon>
        <taxon>Araneomorphae</taxon>
        <taxon>Entelegynae</taxon>
        <taxon>Araneoidea</taxon>
        <taxon>Araneidae</taxon>
        <taxon>Araneus</taxon>
    </lineage>
</organism>
<dbReference type="InterPro" id="IPR005135">
    <property type="entry name" value="Endo/exonuclease/phosphatase"/>
</dbReference>
<dbReference type="InterPro" id="IPR036691">
    <property type="entry name" value="Endo/exonu/phosph_ase_sf"/>
</dbReference>
<dbReference type="OrthoDB" id="6437408at2759"/>
<protein>
    <submittedName>
        <fullName evidence="3">Putative RNA-directed DNA polymerase from transposon X-element</fullName>
    </submittedName>
</protein>